<reference evidence="2" key="1">
    <citation type="submission" date="2014-11" db="EMBL/GenBank/DDBJ databases">
        <authorList>
            <person name="Amaro Gonzalez C."/>
        </authorList>
    </citation>
    <scope>NUCLEOTIDE SEQUENCE</scope>
</reference>
<dbReference type="EMBL" id="GBXM01095742">
    <property type="protein sequence ID" value="JAH12835.1"/>
    <property type="molecule type" value="Transcribed_RNA"/>
</dbReference>
<evidence type="ECO:0000313" key="2">
    <source>
        <dbReference type="EMBL" id="JAH12835.1"/>
    </source>
</evidence>
<organism evidence="2">
    <name type="scientific">Anguilla anguilla</name>
    <name type="common">European freshwater eel</name>
    <name type="synonym">Muraena anguilla</name>
    <dbReference type="NCBI Taxonomy" id="7936"/>
    <lineage>
        <taxon>Eukaryota</taxon>
        <taxon>Metazoa</taxon>
        <taxon>Chordata</taxon>
        <taxon>Craniata</taxon>
        <taxon>Vertebrata</taxon>
        <taxon>Euteleostomi</taxon>
        <taxon>Actinopterygii</taxon>
        <taxon>Neopterygii</taxon>
        <taxon>Teleostei</taxon>
        <taxon>Anguilliformes</taxon>
        <taxon>Anguillidae</taxon>
        <taxon>Anguilla</taxon>
    </lineage>
</organism>
<feature type="compositionally biased region" description="Basic and acidic residues" evidence="1">
    <location>
        <begin position="1"/>
        <end position="16"/>
    </location>
</feature>
<feature type="region of interest" description="Disordered" evidence="1">
    <location>
        <begin position="1"/>
        <end position="22"/>
    </location>
</feature>
<name>A0A0E9Q936_ANGAN</name>
<accession>A0A0E9Q936</accession>
<dbReference type="AlphaFoldDB" id="A0A0E9Q936"/>
<protein>
    <submittedName>
        <fullName evidence="2">Uncharacterized protein</fullName>
    </submittedName>
</protein>
<evidence type="ECO:0000256" key="1">
    <source>
        <dbReference type="SAM" id="MobiDB-lite"/>
    </source>
</evidence>
<sequence length="50" mass="5811">MWRRRCEESLSTEEAHWPALRTGPPFASQSRLFQTHPLGCLTGRNLNRQS</sequence>
<reference evidence="2" key="2">
    <citation type="journal article" date="2015" name="Fish Shellfish Immunol.">
        <title>Early steps in the European eel (Anguilla anguilla)-Vibrio vulnificus interaction in the gills: Role of the RtxA13 toxin.</title>
        <authorList>
            <person name="Callol A."/>
            <person name="Pajuelo D."/>
            <person name="Ebbesson L."/>
            <person name="Teles M."/>
            <person name="MacKenzie S."/>
            <person name="Amaro C."/>
        </authorList>
    </citation>
    <scope>NUCLEOTIDE SEQUENCE</scope>
</reference>
<proteinExistence type="predicted"/>